<dbReference type="SUPFAM" id="SSF51735">
    <property type="entry name" value="NAD(P)-binding Rossmann-fold domains"/>
    <property type="match status" value="1"/>
</dbReference>
<protein>
    <recommendedName>
        <fullName evidence="3">NmrA-like domain-containing protein</fullName>
    </recommendedName>
</protein>
<dbReference type="InterPro" id="IPR036291">
    <property type="entry name" value="NAD(P)-bd_dom_sf"/>
</dbReference>
<dbReference type="PANTHER" id="PTHR47706:SF1">
    <property type="entry name" value="CIPA-LIKE, PUTATIVE (AFU_ORTHOLOGUE AFUA_1G12460)-RELATED"/>
    <property type="match status" value="1"/>
</dbReference>
<dbReference type="AlphaFoldDB" id="A0A1Y2AU65"/>
<evidence type="ECO:0000259" key="3">
    <source>
        <dbReference type="Pfam" id="PF05368"/>
    </source>
</evidence>
<dbReference type="Proteomes" id="UP000193986">
    <property type="component" value="Unassembled WGS sequence"/>
</dbReference>
<dbReference type="Pfam" id="PF05368">
    <property type="entry name" value="NmrA"/>
    <property type="match status" value="1"/>
</dbReference>
<keyword evidence="1" id="KW-0521">NADP</keyword>
<dbReference type="EMBL" id="MCFC01000053">
    <property type="protein sequence ID" value="ORY25830.1"/>
    <property type="molecule type" value="Genomic_DNA"/>
</dbReference>
<dbReference type="InParanoid" id="A0A1Y2AU65"/>
<proteinExistence type="predicted"/>
<dbReference type="InterPro" id="IPR008030">
    <property type="entry name" value="NmrA-like"/>
</dbReference>
<gene>
    <name evidence="4" type="ORF">BCR39DRAFT_470966</name>
</gene>
<evidence type="ECO:0000313" key="5">
    <source>
        <dbReference type="Proteomes" id="UP000193986"/>
    </source>
</evidence>
<dbReference type="STRING" id="71784.A0A1Y2AU65"/>
<sequence length="305" mass="33854">MTLSFTSFANVAVAGATGRLGPAIVDALVEAGFNVKALTRTPGAKYRPEVEVVVVDYLSPRELVEALQGQNVVIVFGAWRHPGQLNLVDAAIEAGVYRFIPAMFSNDLTNPLVRQLPVHGTKLKTEAYIKAQAALGAITYNLIATGPFADMFLPKNTWINKSDHTVAFFDGNPDSPFTGTTRYTLGEAIISILRTGPTSDNRTYKIQRFRSSPKRMLELVKDSTPGYEWKFKEFDTLEMARLCIDKPPETDPDCKNAYLSRGVHHEGYGGDFPSEDSLELGLEIWSEEEYKERLIDYINGKPLRG</sequence>
<comment type="caution">
    <text evidence="4">The sequence shown here is derived from an EMBL/GenBank/DDBJ whole genome shotgun (WGS) entry which is preliminary data.</text>
</comment>
<evidence type="ECO:0000256" key="1">
    <source>
        <dbReference type="ARBA" id="ARBA00022857"/>
    </source>
</evidence>
<evidence type="ECO:0000256" key="2">
    <source>
        <dbReference type="ARBA" id="ARBA00023002"/>
    </source>
</evidence>
<feature type="domain" description="NmrA-like" evidence="3">
    <location>
        <begin position="10"/>
        <end position="159"/>
    </location>
</feature>
<accession>A0A1Y2AU65</accession>
<keyword evidence="2" id="KW-0560">Oxidoreductase</keyword>
<name>A0A1Y2AU65_9TREE</name>
<dbReference type="Gene3D" id="3.40.50.720">
    <property type="entry name" value="NAD(P)-binding Rossmann-like Domain"/>
    <property type="match status" value="1"/>
</dbReference>
<organism evidence="4 5">
    <name type="scientific">Naematelia encephala</name>
    <dbReference type="NCBI Taxonomy" id="71784"/>
    <lineage>
        <taxon>Eukaryota</taxon>
        <taxon>Fungi</taxon>
        <taxon>Dikarya</taxon>
        <taxon>Basidiomycota</taxon>
        <taxon>Agaricomycotina</taxon>
        <taxon>Tremellomycetes</taxon>
        <taxon>Tremellales</taxon>
        <taxon>Naemateliaceae</taxon>
        <taxon>Naematelia</taxon>
    </lineage>
</organism>
<reference evidence="4 5" key="1">
    <citation type="submission" date="2016-07" db="EMBL/GenBank/DDBJ databases">
        <title>Pervasive Adenine N6-methylation of Active Genes in Fungi.</title>
        <authorList>
            <consortium name="DOE Joint Genome Institute"/>
            <person name="Mondo S.J."/>
            <person name="Dannebaum R.O."/>
            <person name="Kuo R.C."/>
            <person name="Labutti K."/>
            <person name="Haridas S."/>
            <person name="Kuo A."/>
            <person name="Salamov A."/>
            <person name="Ahrendt S.R."/>
            <person name="Lipzen A."/>
            <person name="Sullivan W."/>
            <person name="Andreopoulos W.B."/>
            <person name="Clum A."/>
            <person name="Lindquist E."/>
            <person name="Daum C."/>
            <person name="Ramamoorthy G.K."/>
            <person name="Gryganskyi A."/>
            <person name="Culley D."/>
            <person name="Magnuson J.K."/>
            <person name="James T.Y."/>
            <person name="O'Malley M.A."/>
            <person name="Stajich J.E."/>
            <person name="Spatafora J.W."/>
            <person name="Visel A."/>
            <person name="Grigoriev I.V."/>
        </authorList>
    </citation>
    <scope>NUCLEOTIDE SEQUENCE [LARGE SCALE GENOMIC DNA]</scope>
    <source>
        <strain evidence="4 5">68-887.2</strain>
    </source>
</reference>
<dbReference type="OrthoDB" id="9974981at2759"/>
<dbReference type="GO" id="GO:0016491">
    <property type="term" value="F:oxidoreductase activity"/>
    <property type="evidence" value="ECO:0007669"/>
    <property type="project" value="UniProtKB-KW"/>
</dbReference>
<dbReference type="InterPro" id="IPR051609">
    <property type="entry name" value="NmrA/Isoflavone_reductase-like"/>
</dbReference>
<dbReference type="PANTHER" id="PTHR47706">
    <property type="entry name" value="NMRA-LIKE FAMILY PROTEIN"/>
    <property type="match status" value="1"/>
</dbReference>
<keyword evidence="5" id="KW-1185">Reference proteome</keyword>
<evidence type="ECO:0000313" key="4">
    <source>
        <dbReference type="EMBL" id="ORY25830.1"/>
    </source>
</evidence>